<keyword evidence="3" id="KW-1185">Reference proteome</keyword>
<reference evidence="3" key="1">
    <citation type="submission" date="2022-12" db="EMBL/GenBank/DDBJ databases">
        <authorList>
            <person name="Mo P."/>
        </authorList>
    </citation>
    <scope>NUCLEOTIDE SEQUENCE [LARGE SCALE GENOMIC DNA]</scope>
    <source>
        <strain evidence="3">HUAS 3-15</strain>
    </source>
</reference>
<evidence type="ECO:0000256" key="1">
    <source>
        <dbReference type="SAM" id="MobiDB-lite"/>
    </source>
</evidence>
<proteinExistence type="predicted"/>
<sequence>MTTDNDCARQRDLIERQVAEFKNLSATVTGTEKQLAALKAAHADPATIASVQETLSAEEEQLAVIAAEGKAAVEEFQGECVGQPLPPGAAAFLQTAPPASDRRPDRLRSAPAP</sequence>
<organism evidence="2 3">
    <name type="scientific">Kitasatospora cathayae</name>
    <dbReference type="NCBI Taxonomy" id="3004092"/>
    <lineage>
        <taxon>Bacteria</taxon>
        <taxon>Bacillati</taxon>
        <taxon>Actinomycetota</taxon>
        <taxon>Actinomycetes</taxon>
        <taxon>Kitasatosporales</taxon>
        <taxon>Streptomycetaceae</taxon>
        <taxon>Kitasatospora</taxon>
    </lineage>
</organism>
<name>A0ABY7Q253_9ACTN</name>
<accession>A0ABY7Q253</accession>
<evidence type="ECO:0000313" key="3">
    <source>
        <dbReference type="Proteomes" id="UP001212821"/>
    </source>
</evidence>
<dbReference type="Proteomes" id="UP001212821">
    <property type="component" value="Chromosome"/>
</dbReference>
<evidence type="ECO:0000313" key="2">
    <source>
        <dbReference type="EMBL" id="WBP86726.1"/>
    </source>
</evidence>
<feature type="region of interest" description="Disordered" evidence="1">
    <location>
        <begin position="86"/>
        <end position="113"/>
    </location>
</feature>
<feature type="compositionally biased region" description="Basic and acidic residues" evidence="1">
    <location>
        <begin position="100"/>
        <end position="113"/>
    </location>
</feature>
<dbReference type="EMBL" id="CP115450">
    <property type="protein sequence ID" value="WBP86726.1"/>
    <property type="molecule type" value="Genomic_DNA"/>
</dbReference>
<dbReference type="RefSeq" id="WP_270143594.1">
    <property type="nucleotide sequence ID" value="NZ_CP115450.1"/>
</dbReference>
<gene>
    <name evidence="2" type="ORF">O1G21_13340</name>
</gene>
<protein>
    <submittedName>
        <fullName evidence="2">Uncharacterized protein</fullName>
    </submittedName>
</protein>